<keyword evidence="2" id="KW-1185">Reference proteome</keyword>
<comment type="caution">
    <text evidence="1">The sequence shown here is derived from an EMBL/GenBank/DDBJ whole genome shotgun (WGS) entry which is preliminary data.</text>
</comment>
<dbReference type="Proteomes" id="UP001222027">
    <property type="component" value="Unassembled WGS sequence"/>
</dbReference>
<name>A0AAV8NZY3_ENSVE</name>
<accession>A0AAV8NZY3</accession>
<reference evidence="1 2" key="1">
    <citation type="submission" date="2022-12" db="EMBL/GenBank/DDBJ databases">
        <title>Chromosome-scale assembly of the Ensete ventricosum genome.</title>
        <authorList>
            <person name="Dussert Y."/>
            <person name="Stocks J."/>
            <person name="Wendawek A."/>
            <person name="Woldeyes F."/>
            <person name="Nichols R.A."/>
            <person name="Borrell J.S."/>
        </authorList>
    </citation>
    <scope>NUCLEOTIDE SEQUENCE [LARGE SCALE GENOMIC DNA]</scope>
    <source>
        <strain evidence="2">cv. Maze</strain>
        <tissue evidence="1">Seeds</tissue>
    </source>
</reference>
<proteinExistence type="predicted"/>
<evidence type="ECO:0000313" key="2">
    <source>
        <dbReference type="Proteomes" id="UP001222027"/>
    </source>
</evidence>
<dbReference type="AlphaFoldDB" id="A0AAV8NZY3"/>
<evidence type="ECO:0000313" key="1">
    <source>
        <dbReference type="EMBL" id="KAJ8459311.1"/>
    </source>
</evidence>
<sequence>MCFSEKVDKMAVGQIEVTQRRVLAAFNEIHDFSYFPKITKLMFRKLWNRLVALRLRQEDVFIPLNKEEDGYALPQLGHAPPQVLRGQSVEESSEWKPMEGEVADLSEIQELKHPLQSRIISRNK</sequence>
<protein>
    <submittedName>
        <fullName evidence="1">Uncharacterized protein</fullName>
    </submittedName>
</protein>
<dbReference type="EMBL" id="JAQQAF010000009">
    <property type="protein sequence ID" value="KAJ8459311.1"/>
    <property type="molecule type" value="Genomic_DNA"/>
</dbReference>
<gene>
    <name evidence="1" type="ORF">OPV22_032237</name>
</gene>
<organism evidence="1 2">
    <name type="scientific">Ensete ventricosum</name>
    <name type="common">Abyssinian banana</name>
    <name type="synonym">Musa ensete</name>
    <dbReference type="NCBI Taxonomy" id="4639"/>
    <lineage>
        <taxon>Eukaryota</taxon>
        <taxon>Viridiplantae</taxon>
        <taxon>Streptophyta</taxon>
        <taxon>Embryophyta</taxon>
        <taxon>Tracheophyta</taxon>
        <taxon>Spermatophyta</taxon>
        <taxon>Magnoliopsida</taxon>
        <taxon>Liliopsida</taxon>
        <taxon>Zingiberales</taxon>
        <taxon>Musaceae</taxon>
        <taxon>Ensete</taxon>
    </lineage>
</organism>